<evidence type="ECO:0000313" key="1">
    <source>
        <dbReference type="EMBL" id="SDL30563.1"/>
    </source>
</evidence>
<evidence type="ECO:0000313" key="2">
    <source>
        <dbReference type="Proteomes" id="UP000198654"/>
    </source>
</evidence>
<reference evidence="1 2" key="1">
    <citation type="submission" date="2016-10" db="EMBL/GenBank/DDBJ databases">
        <authorList>
            <person name="de Groot N.N."/>
        </authorList>
    </citation>
    <scope>NUCLEOTIDE SEQUENCE [LARGE SCALE GENOMIC DNA]</scope>
    <source>
        <strain evidence="1 2">DSM 14789</strain>
    </source>
</reference>
<dbReference type="Proteomes" id="UP000198654">
    <property type="component" value="Unassembled WGS sequence"/>
</dbReference>
<organism evidence="1 2">
    <name type="scientific">Modicisalibacter muralis</name>
    <dbReference type="NCBI Taxonomy" id="119000"/>
    <lineage>
        <taxon>Bacteria</taxon>
        <taxon>Pseudomonadati</taxon>
        <taxon>Pseudomonadota</taxon>
        <taxon>Gammaproteobacteria</taxon>
        <taxon>Oceanospirillales</taxon>
        <taxon>Halomonadaceae</taxon>
        <taxon>Modicisalibacter</taxon>
    </lineage>
</organism>
<dbReference type="EMBL" id="FNGI01000002">
    <property type="protein sequence ID" value="SDL30563.1"/>
    <property type="molecule type" value="Genomic_DNA"/>
</dbReference>
<name>A0A1G9J032_9GAMM</name>
<protein>
    <submittedName>
        <fullName evidence="1">Uncharacterized protein</fullName>
    </submittedName>
</protein>
<keyword evidence="2" id="KW-1185">Reference proteome</keyword>
<dbReference type="AlphaFoldDB" id="A0A1G9J032"/>
<dbReference type="OrthoDB" id="1348340at2"/>
<sequence>MSDYRLQLTFDKKALKEVKQARQRIMLAKPVNGDSPNVVWLSIDPFESTEVSWKEEYGIYVSDTSVQHSAKITKISETGVPAQDGAYYTLTSDTIFEGPSTDRAVPRGTFAAKNKMLYDDYPSLTFGLTQSALVNQKPEERKPISATPVLATQAVAMTPFTYVYVWLQAEFESETIITRIFGEHTVAKFGGGVSDIALEYNPQIGKFSPGE</sequence>
<dbReference type="RefSeq" id="WP_089726859.1">
    <property type="nucleotide sequence ID" value="NZ_FNGI01000002.1"/>
</dbReference>
<proteinExistence type="predicted"/>
<accession>A0A1G9J032</accession>
<gene>
    <name evidence="1" type="ORF">SAMN05661010_01399</name>
</gene>